<dbReference type="Proteomes" id="UP000002412">
    <property type="component" value="Chromosome"/>
</dbReference>
<evidence type="ECO:0000313" key="1">
    <source>
        <dbReference type="EMBL" id="ABS48338.1"/>
    </source>
</evidence>
<sequence length="37" mass="4148">MFQMNEGGSRKDGEIVEPYNGFLSGNVILLSRDDVCR</sequence>
<proteinExistence type="predicted"/>
<protein>
    <submittedName>
        <fullName evidence="1">Uncharacterized protein</fullName>
    </submittedName>
</protein>
<dbReference type="EMBL" id="CP000720">
    <property type="protein sequence ID" value="ABS48338.1"/>
    <property type="molecule type" value="Genomic_DNA"/>
</dbReference>
<reference evidence="1 2" key="1">
    <citation type="journal article" date="2007" name="PLoS Genet.">
        <title>The complete genome sequence of Yersinia pseudotuberculosis IP31758, the causative agent of Far East scarlet-like fever.</title>
        <authorList>
            <person name="Eppinger M."/>
            <person name="Rosovitz M.J."/>
            <person name="Fricke W.F."/>
            <person name="Rasko D.A."/>
            <person name="Kokorina G."/>
            <person name="Fayolle C."/>
            <person name="Lindler L.E."/>
            <person name="Carniel E."/>
            <person name="Ravel J."/>
        </authorList>
    </citation>
    <scope>NUCLEOTIDE SEQUENCE [LARGE SCALE GENOMIC DNA]</scope>
    <source>
        <strain evidence="1 2">IP 31758</strain>
    </source>
</reference>
<organism evidence="1 2">
    <name type="scientific">Yersinia pseudotuberculosis serotype O:1b (strain IP 31758)</name>
    <dbReference type="NCBI Taxonomy" id="349747"/>
    <lineage>
        <taxon>Bacteria</taxon>
        <taxon>Pseudomonadati</taxon>
        <taxon>Pseudomonadota</taxon>
        <taxon>Gammaproteobacteria</taxon>
        <taxon>Enterobacterales</taxon>
        <taxon>Yersiniaceae</taxon>
        <taxon>Yersinia</taxon>
    </lineage>
</organism>
<dbReference type="KEGG" id="ypi:YpsIP31758_0373"/>
<dbReference type="HOGENOM" id="CLU_3350678_0_0_6"/>
<dbReference type="AlphaFoldDB" id="A0A0U1QZU1"/>
<gene>
    <name evidence="1" type="ordered locus">YpsIP31758_0373</name>
</gene>
<name>A0A0U1QZU1_YERP3</name>
<evidence type="ECO:0000313" key="2">
    <source>
        <dbReference type="Proteomes" id="UP000002412"/>
    </source>
</evidence>
<accession>A0A0U1QZU1</accession>